<dbReference type="GO" id="GO:0008643">
    <property type="term" value="P:carbohydrate transport"/>
    <property type="evidence" value="ECO:0007669"/>
    <property type="project" value="InterPro"/>
</dbReference>
<dbReference type="PANTHER" id="PTHR37944">
    <property type="entry name" value="PORIN B"/>
    <property type="match status" value="1"/>
</dbReference>
<accession>A0A1H6WZ89</accession>
<dbReference type="Gene3D" id="2.40.160.180">
    <property type="entry name" value="Carbohydrate-selective porin OprB"/>
    <property type="match status" value="1"/>
</dbReference>
<comment type="similarity">
    <text evidence="1 2">Belongs to the OprB family.</text>
</comment>
<sequence>MLGIGLLTILGGTSTPAQAHTGTVAPESAEEVHLDTSGNLLGDMLGFRQWLYRHGVTMHIQSDDELWVNTKGGTRQHGTYDGVGTVQIDVDLNRLIGLEGGVFNVSWLNIRGRSITADQLGDYNPISGYEAYRSNRLLELWYQQSFLDDRLDVKIGQQALDNEFLISDYASLFINSNFGWPMAPSINLYSGGPSWPLASLGVRFRYRPTDQLSLLFAAANDNPTGHSFYNEKDPSNQSVHPHGDNFNLDTGALLISEAQYSINPQPEGLTNASIDPGLPGTYKIGGMYDTAQFADQRYDKNGKPLSSPDSSGIPKEHRGNWIFYAIMDQMIWRPSLASPTSVGVFTRVTSNRSDRNVVSFVADAGFNLTAPFKNRENDVFGIGWGMGHTGSKARDADRDARSYADGYYPIRHDEHHIEVTYQAQVTPWLIIQPDFQYIHRPGGGVLNEETGHRLHDETLFGLHTRVIF</sequence>
<dbReference type="InterPro" id="IPR038673">
    <property type="entry name" value="OprB_sf"/>
</dbReference>
<dbReference type="Proteomes" id="UP000199250">
    <property type="component" value="Unassembled WGS sequence"/>
</dbReference>
<dbReference type="GO" id="GO:0016020">
    <property type="term" value="C:membrane"/>
    <property type="evidence" value="ECO:0007669"/>
    <property type="project" value="InterPro"/>
</dbReference>
<dbReference type="OrthoDB" id="6686021at2"/>
<proteinExistence type="inferred from homology"/>
<dbReference type="InterPro" id="IPR052932">
    <property type="entry name" value="OprB_Porin"/>
</dbReference>
<evidence type="ECO:0000313" key="3">
    <source>
        <dbReference type="EMBL" id="SEJ18110.1"/>
    </source>
</evidence>
<dbReference type="RefSeq" id="WP_090733205.1">
    <property type="nucleotide sequence ID" value="NZ_FNYQ01000057.1"/>
</dbReference>
<name>A0A1H6WZ89_9GAMM</name>
<dbReference type="PANTHER" id="PTHR37944:SF1">
    <property type="entry name" value="PORIN B"/>
    <property type="match status" value="1"/>
</dbReference>
<gene>
    <name evidence="3" type="ORF">SAMN04244572_03030</name>
</gene>
<organism evidence="3 4">
    <name type="scientific">Azotobacter beijerinckii</name>
    <dbReference type="NCBI Taxonomy" id="170623"/>
    <lineage>
        <taxon>Bacteria</taxon>
        <taxon>Pseudomonadati</taxon>
        <taxon>Pseudomonadota</taxon>
        <taxon>Gammaproteobacteria</taxon>
        <taxon>Pseudomonadales</taxon>
        <taxon>Pseudomonadaceae</taxon>
        <taxon>Azotobacter</taxon>
    </lineage>
</organism>
<reference evidence="3 4" key="1">
    <citation type="submission" date="2016-10" db="EMBL/GenBank/DDBJ databases">
        <authorList>
            <person name="de Groot N.N."/>
        </authorList>
    </citation>
    <scope>NUCLEOTIDE SEQUENCE [LARGE SCALE GENOMIC DNA]</scope>
    <source>
        <strain evidence="3 4">DSM 373</strain>
    </source>
</reference>
<dbReference type="AlphaFoldDB" id="A0A1H6WZ89"/>
<dbReference type="EMBL" id="FNYQ01000057">
    <property type="protein sequence ID" value="SEJ18110.1"/>
    <property type="molecule type" value="Genomic_DNA"/>
</dbReference>
<evidence type="ECO:0000256" key="2">
    <source>
        <dbReference type="RuleBase" id="RU363072"/>
    </source>
</evidence>
<protein>
    <submittedName>
        <fullName evidence="3">Porin, OprB family (TC 1.B.19)</fullName>
    </submittedName>
</protein>
<evidence type="ECO:0000256" key="1">
    <source>
        <dbReference type="ARBA" id="ARBA00008769"/>
    </source>
</evidence>
<evidence type="ECO:0000313" key="4">
    <source>
        <dbReference type="Proteomes" id="UP000199250"/>
    </source>
</evidence>
<dbReference type="GO" id="GO:0015288">
    <property type="term" value="F:porin activity"/>
    <property type="evidence" value="ECO:0007669"/>
    <property type="project" value="InterPro"/>
</dbReference>
<dbReference type="Pfam" id="PF04966">
    <property type="entry name" value="OprB"/>
    <property type="match status" value="1"/>
</dbReference>
<dbReference type="InterPro" id="IPR007049">
    <property type="entry name" value="Carb-sel_porin_OprB"/>
</dbReference>